<feature type="domain" description="HTH tetR-type" evidence="5">
    <location>
        <begin position="9"/>
        <end position="69"/>
    </location>
</feature>
<dbReference type="Pfam" id="PF00440">
    <property type="entry name" value="TetR_N"/>
    <property type="match status" value="1"/>
</dbReference>
<dbReference type="Proteomes" id="UP000199601">
    <property type="component" value="Unassembled WGS sequence"/>
</dbReference>
<dbReference type="RefSeq" id="WP_090422448.1">
    <property type="nucleotide sequence ID" value="NZ_CTEC01000002.1"/>
</dbReference>
<dbReference type="EMBL" id="CTEC01000002">
    <property type="protein sequence ID" value="CQD17872.1"/>
    <property type="molecule type" value="Genomic_DNA"/>
</dbReference>
<dbReference type="Gene3D" id="1.10.357.10">
    <property type="entry name" value="Tetracycline Repressor, domain 2"/>
    <property type="match status" value="1"/>
</dbReference>
<keyword evidence="3" id="KW-0804">Transcription</keyword>
<evidence type="ECO:0000256" key="3">
    <source>
        <dbReference type="ARBA" id="ARBA00023163"/>
    </source>
</evidence>
<dbReference type="GO" id="GO:0003700">
    <property type="term" value="F:DNA-binding transcription factor activity"/>
    <property type="evidence" value="ECO:0007669"/>
    <property type="project" value="TreeGrafter"/>
</dbReference>
<dbReference type="PANTHER" id="PTHR30055">
    <property type="entry name" value="HTH-TYPE TRANSCRIPTIONAL REGULATOR RUTR"/>
    <property type="match status" value="1"/>
</dbReference>
<dbReference type="GO" id="GO:0000976">
    <property type="term" value="F:transcription cis-regulatory region binding"/>
    <property type="evidence" value="ECO:0007669"/>
    <property type="project" value="TreeGrafter"/>
</dbReference>
<dbReference type="PROSITE" id="PS50977">
    <property type="entry name" value="HTH_TETR_2"/>
    <property type="match status" value="1"/>
</dbReference>
<reference evidence="7" key="1">
    <citation type="submission" date="2015-03" db="EMBL/GenBank/DDBJ databases">
        <authorList>
            <person name="Urmite Genomes"/>
        </authorList>
    </citation>
    <scope>NUCLEOTIDE SEQUENCE [LARGE SCALE GENOMIC DNA]</scope>
    <source>
        <strain evidence="7">CSUR P1344</strain>
    </source>
</reference>
<dbReference type="InterPro" id="IPR009057">
    <property type="entry name" value="Homeodomain-like_sf"/>
</dbReference>
<accession>A0A0U1DJN2</accession>
<feature type="DNA-binding region" description="H-T-H motif" evidence="4">
    <location>
        <begin position="32"/>
        <end position="51"/>
    </location>
</feature>
<proteinExistence type="predicted"/>
<dbReference type="SUPFAM" id="SSF48498">
    <property type="entry name" value="Tetracyclin repressor-like, C-terminal domain"/>
    <property type="match status" value="1"/>
</dbReference>
<evidence type="ECO:0000256" key="4">
    <source>
        <dbReference type="PROSITE-ProRule" id="PRU00335"/>
    </source>
</evidence>
<dbReference type="PRINTS" id="PR00455">
    <property type="entry name" value="HTHTETR"/>
</dbReference>
<organism evidence="6 7">
    <name type="scientific">Mycobacterium europaeum</name>
    <dbReference type="NCBI Taxonomy" id="761804"/>
    <lineage>
        <taxon>Bacteria</taxon>
        <taxon>Bacillati</taxon>
        <taxon>Actinomycetota</taxon>
        <taxon>Actinomycetes</taxon>
        <taxon>Mycobacteriales</taxon>
        <taxon>Mycobacteriaceae</taxon>
        <taxon>Mycobacterium</taxon>
        <taxon>Mycobacterium simiae complex</taxon>
    </lineage>
</organism>
<keyword evidence="2 4" id="KW-0238">DNA-binding</keyword>
<dbReference type="PANTHER" id="PTHR30055:SF234">
    <property type="entry name" value="HTH-TYPE TRANSCRIPTIONAL REGULATOR BETI"/>
    <property type="match status" value="1"/>
</dbReference>
<keyword evidence="1" id="KW-0805">Transcription regulation</keyword>
<dbReference type="InterPro" id="IPR001647">
    <property type="entry name" value="HTH_TetR"/>
</dbReference>
<dbReference type="InterPro" id="IPR036271">
    <property type="entry name" value="Tet_transcr_reg_TetR-rel_C_sf"/>
</dbReference>
<evidence type="ECO:0000313" key="6">
    <source>
        <dbReference type="EMBL" id="CQD17872.1"/>
    </source>
</evidence>
<evidence type="ECO:0000256" key="2">
    <source>
        <dbReference type="ARBA" id="ARBA00023125"/>
    </source>
</evidence>
<dbReference type="AlphaFoldDB" id="A0A0U1DJN2"/>
<dbReference type="InterPro" id="IPR050109">
    <property type="entry name" value="HTH-type_TetR-like_transc_reg"/>
</dbReference>
<evidence type="ECO:0000256" key="1">
    <source>
        <dbReference type="ARBA" id="ARBA00023015"/>
    </source>
</evidence>
<name>A0A0U1DJN2_9MYCO</name>
<gene>
    <name evidence="6" type="ORF">BN000_03988</name>
</gene>
<keyword evidence="7" id="KW-1185">Reference proteome</keyword>
<evidence type="ECO:0000313" key="7">
    <source>
        <dbReference type="Proteomes" id="UP000199601"/>
    </source>
</evidence>
<sequence length="239" mass="25540">MPRVVKHPDVRRVELLDRATALFLRDGYDNVSLNDLIADAGVSKGAFYHWFPSKDALIAALAERSARDAFAGVEAAVAACGGDALARLNAALRAGFDVKMEMGVPEHLAAMVSLLRPDNAHLYGRILAVEEALVLPLLTRLINDGVADGVFGTFDPEGVADMIYGLAARTNSAILKVLQAPDEAAREREIDSMAKRFKLHGLATDRILGLPDGSVTTLTRAQVEALVSALPGNWSQAKA</sequence>
<evidence type="ECO:0000259" key="5">
    <source>
        <dbReference type="PROSITE" id="PS50977"/>
    </source>
</evidence>
<dbReference type="SUPFAM" id="SSF46689">
    <property type="entry name" value="Homeodomain-like"/>
    <property type="match status" value="1"/>
</dbReference>
<protein>
    <submittedName>
        <fullName evidence="6">TetR family transcriptional regulator</fullName>
    </submittedName>
</protein>